<dbReference type="InterPro" id="IPR058792">
    <property type="entry name" value="Beta-barrel_RND_2"/>
</dbReference>
<feature type="domain" description="CusB-like beta-barrel" evidence="3">
    <location>
        <begin position="201"/>
        <end position="268"/>
    </location>
</feature>
<organism evidence="6">
    <name type="scientific">uncultured Cytophagales bacterium</name>
    <dbReference type="NCBI Taxonomy" id="158755"/>
    <lineage>
        <taxon>Bacteria</taxon>
        <taxon>Pseudomonadati</taxon>
        <taxon>Bacteroidota</taxon>
        <taxon>Sphingobacteriia</taxon>
        <taxon>Sphingobacteriales</taxon>
        <taxon>environmental samples</taxon>
    </lineage>
</organism>
<dbReference type="InterPro" id="IPR058627">
    <property type="entry name" value="MdtA-like_C"/>
</dbReference>
<gene>
    <name evidence="6" type="ORF">AVDCRST_MAG56-4040</name>
</gene>
<dbReference type="PANTHER" id="PTHR30469">
    <property type="entry name" value="MULTIDRUG RESISTANCE PROTEIN MDTA"/>
    <property type="match status" value="1"/>
</dbReference>
<dbReference type="SUPFAM" id="SSF111369">
    <property type="entry name" value="HlyD-like secretion proteins"/>
    <property type="match status" value="1"/>
</dbReference>
<reference evidence="6" key="1">
    <citation type="submission" date="2020-02" db="EMBL/GenBank/DDBJ databases">
        <authorList>
            <person name="Meier V. D."/>
        </authorList>
    </citation>
    <scope>NUCLEOTIDE SEQUENCE</scope>
    <source>
        <strain evidence="6">AVDCRST_MAG56</strain>
    </source>
</reference>
<sequence length="360" mass="37588">MKPQNAFLFIALLGLVAACGGKKAGETAVAEAPTAVSTAPVTRQPLVAPVTGSGVLAAKKEAKLSFKTGGIVAALRADEGEDVRKGQVLAVLDLTEIDAQVAQARNGFEKAGRDRDRVQRLYADSAATLEQMQNAATTHEMAAATLTAARFNRQHSVIVAPENGRILRRLAETGELISPGSSVFLFAGSGAGDGWVVRTGIADRDMVKLKIGDKARMTFDAYPGASFPAVVTEIAGAADPVNGTFEVELKVTPTDKKLATGLVAKAEIFPSGGAEMLVVPIEALAEADGDRASVYTLGSDGTSVKKLPIRTAGIYGDVVAVREGLSEGTAVVTRGTAYLTETSKVKVVNDKFRMVSEKQD</sequence>
<dbReference type="Gene3D" id="2.40.50.100">
    <property type="match status" value="1"/>
</dbReference>
<name>A0A6J4JQK0_9SPHI</name>
<dbReference type="InterPro" id="IPR058647">
    <property type="entry name" value="BSH_CzcB-like"/>
</dbReference>
<dbReference type="Pfam" id="PF25967">
    <property type="entry name" value="RND-MFP_C"/>
    <property type="match status" value="1"/>
</dbReference>
<dbReference type="GO" id="GO:0015562">
    <property type="term" value="F:efflux transmembrane transporter activity"/>
    <property type="evidence" value="ECO:0007669"/>
    <property type="project" value="TreeGrafter"/>
</dbReference>
<dbReference type="Pfam" id="PF25973">
    <property type="entry name" value="BSH_CzcB"/>
    <property type="match status" value="1"/>
</dbReference>
<keyword evidence="2" id="KW-0732">Signal</keyword>
<dbReference type="Pfam" id="PF25954">
    <property type="entry name" value="Beta-barrel_RND_2"/>
    <property type="match status" value="1"/>
</dbReference>
<feature type="chain" id="PRO_5026980599" evidence="2">
    <location>
        <begin position="25"/>
        <end position="360"/>
    </location>
</feature>
<dbReference type="InterPro" id="IPR006143">
    <property type="entry name" value="RND_pump_MFP"/>
</dbReference>
<comment type="similarity">
    <text evidence="1">Belongs to the membrane fusion protein (MFP) (TC 8.A.1) family.</text>
</comment>
<feature type="domain" description="CzcB-like barrel-sandwich hybrid" evidence="5">
    <location>
        <begin position="62"/>
        <end position="186"/>
    </location>
</feature>
<evidence type="ECO:0000259" key="5">
    <source>
        <dbReference type="Pfam" id="PF25973"/>
    </source>
</evidence>
<dbReference type="AlphaFoldDB" id="A0A6J4JQK0"/>
<protein>
    <submittedName>
        <fullName evidence="6">Uncharacterized protein</fullName>
    </submittedName>
</protein>
<proteinExistence type="inferred from homology"/>
<evidence type="ECO:0000256" key="2">
    <source>
        <dbReference type="SAM" id="SignalP"/>
    </source>
</evidence>
<dbReference type="NCBIfam" id="TIGR01730">
    <property type="entry name" value="RND_mfp"/>
    <property type="match status" value="1"/>
</dbReference>
<evidence type="ECO:0000313" key="6">
    <source>
        <dbReference type="EMBL" id="CAA9284850.1"/>
    </source>
</evidence>
<dbReference type="Gene3D" id="2.40.420.20">
    <property type="match status" value="1"/>
</dbReference>
<dbReference type="PROSITE" id="PS51257">
    <property type="entry name" value="PROKAR_LIPOPROTEIN"/>
    <property type="match status" value="1"/>
</dbReference>
<feature type="signal peptide" evidence="2">
    <location>
        <begin position="1"/>
        <end position="24"/>
    </location>
</feature>
<dbReference type="Gene3D" id="2.40.30.170">
    <property type="match status" value="1"/>
</dbReference>
<dbReference type="EMBL" id="CADCTQ010000337">
    <property type="protein sequence ID" value="CAA9284850.1"/>
    <property type="molecule type" value="Genomic_DNA"/>
</dbReference>
<evidence type="ECO:0000259" key="3">
    <source>
        <dbReference type="Pfam" id="PF25954"/>
    </source>
</evidence>
<evidence type="ECO:0000259" key="4">
    <source>
        <dbReference type="Pfam" id="PF25967"/>
    </source>
</evidence>
<dbReference type="GO" id="GO:1990281">
    <property type="term" value="C:efflux pump complex"/>
    <property type="evidence" value="ECO:0007669"/>
    <property type="project" value="TreeGrafter"/>
</dbReference>
<dbReference type="PANTHER" id="PTHR30469:SF38">
    <property type="entry name" value="HLYD FAMILY SECRETION PROTEIN"/>
    <property type="match status" value="1"/>
</dbReference>
<feature type="domain" description="Multidrug resistance protein MdtA-like C-terminal permuted SH3" evidence="4">
    <location>
        <begin position="277"/>
        <end position="336"/>
    </location>
</feature>
<accession>A0A6J4JQK0</accession>
<evidence type="ECO:0000256" key="1">
    <source>
        <dbReference type="ARBA" id="ARBA00009477"/>
    </source>
</evidence>